<sequence length="154" mass="17389">MNFFEQWWDILLFILFSSILTFINIPLWRARKSIPSLQDLPQKQSGASILASANSAAVSAVSVLISASLVFIQLELKLKNNVRHDVLDHTFRAVLWFLFSLFIGLILTWMNGTHSQFKNIAASIYISLLFGFQLLAIVIGVGRILLGVYTAIYR</sequence>
<keyword evidence="3" id="KW-1185">Reference proteome</keyword>
<reference evidence="2 3" key="1">
    <citation type="submission" date="2019-01" db="EMBL/GenBank/DDBJ databases">
        <title>Draft genome sequence of Dictyobacter sp. Uno17.</title>
        <authorList>
            <person name="Wang C.M."/>
            <person name="Zheng Y."/>
            <person name="Sakai Y."/>
            <person name="Abe K."/>
            <person name="Yokota A."/>
            <person name="Yabe S."/>
        </authorList>
    </citation>
    <scope>NUCLEOTIDE SEQUENCE [LARGE SCALE GENOMIC DNA]</scope>
    <source>
        <strain evidence="2 3">Uno17</strain>
    </source>
</reference>
<protein>
    <submittedName>
        <fullName evidence="2">Uncharacterized protein</fullName>
    </submittedName>
</protein>
<evidence type="ECO:0000313" key="2">
    <source>
        <dbReference type="EMBL" id="GCF07016.1"/>
    </source>
</evidence>
<dbReference type="RefSeq" id="WP_149400067.1">
    <property type="nucleotide sequence ID" value="NZ_BIXY01000005.1"/>
</dbReference>
<organism evidence="2 3">
    <name type="scientific">Dictyobacter arantiisoli</name>
    <dbReference type="NCBI Taxonomy" id="2014874"/>
    <lineage>
        <taxon>Bacteria</taxon>
        <taxon>Bacillati</taxon>
        <taxon>Chloroflexota</taxon>
        <taxon>Ktedonobacteria</taxon>
        <taxon>Ktedonobacterales</taxon>
        <taxon>Dictyobacteraceae</taxon>
        <taxon>Dictyobacter</taxon>
    </lineage>
</organism>
<comment type="caution">
    <text evidence="2">The sequence shown here is derived from an EMBL/GenBank/DDBJ whole genome shotgun (WGS) entry which is preliminary data.</text>
</comment>
<dbReference type="AlphaFoldDB" id="A0A5A5T748"/>
<evidence type="ECO:0000313" key="3">
    <source>
        <dbReference type="Proteomes" id="UP000322530"/>
    </source>
</evidence>
<feature type="transmembrane region" description="Helical" evidence="1">
    <location>
        <begin position="124"/>
        <end position="152"/>
    </location>
</feature>
<feature type="transmembrane region" description="Helical" evidence="1">
    <location>
        <begin position="6"/>
        <end position="28"/>
    </location>
</feature>
<dbReference type="Proteomes" id="UP000322530">
    <property type="component" value="Unassembled WGS sequence"/>
</dbReference>
<keyword evidence="1" id="KW-0472">Membrane</keyword>
<keyword evidence="1" id="KW-1133">Transmembrane helix</keyword>
<gene>
    <name evidence="2" type="ORF">KDI_05800</name>
</gene>
<evidence type="ECO:0000256" key="1">
    <source>
        <dbReference type="SAM" id="Phobius"/>
    </source>
</evidence>
<accession>A0A5A5T748</accession>
<feature type="transmembrane region" description="Helical" evidence="1">
    <location>
        <begin position="49"/>
        <end position="74"/>
    </location>
</feature>
<keyword evidence="1" id="KW-0812">Transmembrane</keyword>
<feature type="transmembrane region" description="Helical" evidence="1">
    <location>
        <begin position="94"/>
        <end position="112"/>
    </location>
</feature>
<dbReference type="EMBL" id="BIXY01000005">
    <property type="protein sequence ID" value="GCF07016.1"/>
    <property type="molecule type" value="Genomic_DNA"/>
</dbReference>
<proteinExistence type="predicted"/>
<name>A0A5A5T748_9CHLR</name>